<proteinExistence type="predicted"/>
<dbReference type="Proteomes" id="UP000433737">
    <property type="component" value="Unassembled WGS sequence"/>
</dbReference>
<gene>
    <name evidence="1" type="ORF">PANT111_250015</name>
</gene>
<dbReference type="AlphaFoldDB" id="A0AAX3J8W0"/>
<organism evidence="1 2">
    <name type="scientific">Pantoea brenneri</name>
    <dbReference type="NCBI Taxonomy" id="472694"/>
    <lineage>
        <taxon>Bacteria</taxon>
        <taxon>Pseudomonadati</taxon>
        <taxon>Pseudomonadota</taxon>
        <taxon>Gammaproteobacteria</taxon>
        <taxon>Enterobacterales</taxon>
        <taxon>Erwiniaceae</taxon>
        <taxon>Pantoea</taxon>
    </lineage>
</organism>
<protein>
    <submittedName>
        <fullName evidence="1">Uncharacterized protein</fullName>
    </submittedName>
</protein>
<comment type="caution">
    <text evidence="1">The sequence shown here is derived from an EMBL/GenBank/DDBJ whole genome shotgun (WGS) entry which is preliminary data.</text>
</comment>
<accession>A0AAX3J8W0</accession>
<evidence type="ECO:0000313" key="1">
    <source>
        <dbReference type="EMBL" id="VXC20272.1"/>
    </source>
</evidence>
<sequence length="28" mass="2850">MEMLNKMQLTFIAGASGAYDPAYAGAGA</sequence>
<evidence type="ECO:0000313" key="2">
    <source>
        <dbReference type="Proteomes" id="UP000433737"/>
    </source>
</evidence>
<reference evidence="1 2" key="1">
    <citation type="submission" date="2019-10" db="EMBL/GenBank/DDBJ databases">
        <authorList>
            <person name="Karimi E."/>
        </authorList>
    </citation>
    <scope>NUCLEOTIDE SEQUENCE [LARGE SCALE GENOMIC DNA]</scope>
    <source>
        <strain evidence="1">Pantoea sp. 111</strain>
    </source>
</reference>
<dbReference type="EMBL" id="CABWMH010000018">
    <property type="protein sequence ID" value="VXC20272.1"/>
    <property type="molecule type" value="Genomic_DNA"/>
</dbReference>
<name>A0AAX3J8W0_9GAMM</name>